<proteinExistence type="predicted"/>
<reference evidence="2 3" key="1">
    <citation type="submission" date="2017-11" db="EMBL/GenBank/DDBJ databases">
        <authorList>
            <person name="Han C.G."/>
        </authorList>
    </citation>
    <scope>NUCLEOTIDE SEQUENCE [LARGE SCALE GENOMIC DNA]</scope>
    <source>
        <strain evidence="2 3">ANC 5347</strain>
    </source>
</reference>
<feature type="transmembrane region" description="Helical" evidence="1">
    <location>
        <begin position="190"/>
        <end position="223"/>
    </location>
</feature>
<feature type="transmembrane region" description="Helical" evidence="1">
    <location>
        <begin position="262"/>
        <end position="279"/>
    </location>
</feature>
<keyword evidence="1" id="KW-1133">Transmembrane helix</keyword>
<gene>
    <name evidence="2" type="ORF">CU320_07905</name>
</gene>
<dbReference type="Proteomes" id="UP000242351">
    <property type="component" value="Unassembled WGS sequence"/>
</dbReference>
<feature type="transmembrane region" description="Helical" evidence="1">
    <location>
        <begin position="108"/>
        <end position="128"/>
    </location>
</feature>
<feature type="transmembrane region" description="Helical" evidence="1">
    <location>
        <begin position="47"/>
        <end position="67"/>
    </location>
</feature>
<feature type="transmembrane region" description="Helical" evidence="1">
    <location>
        <begin position="328"/>
        <end position="347"/>
    </location>
</feature>
<accession>A0A2H9ULJ4</accession>
<protein>
    <recommendedName>
        <fullName evidence="4">Oligosaccharide repeat unit polymerase</fullName>
    </recommendedName>
</protein>
<keyword evidence="1" id="KW-0812">Transmembrane</keyword>
<feature type="transmembrane region" description="Helical" evidence="1">
    <location>
        <begin position="359"/>
        <end position="376"/>
    </location>
</feature>
<comment type="caution">
    <text evidence="2">The sequence shown here is derived from an EMBL/GenBank/DDBJ whole genome shotgun (WGS) entry which is preliminary data.</text>
</comment>
<evidence type="ECO:0000256" key="1">
    <source>
        <dbReference type="SAM" id="Phobius"/>
    </source>
</evidence>
<evidence type="ECO:0008006" key="4">
    <source>
        <dbReference type="Google" id="ProtNLM"/>
    </source>
</evidence>
<feature type="transmembrane region" description="Helical" evidence="1">
    <location>
        <begin position="17"/>
        <end position="35"/>
    </location>
</feature>
<feature type="transmembrane region" description="Helical" evidence="1">
    <location>
        <begin position="229"/>
        <end position="250"/>
    </location>
</feature>
<feature type="transmembrane region" description="Helical" evidence="1">
    <location>
        <begin position="164"/>
        <end position="183"/>
    </location>
</feature>
<reference evidence="2 3" key="2">
    <citation type="submission" date="2017-12" db="EMBL/GenBank/DDBJ databases">
        <title>Revising the taxonomy of the Acinetobacter lwoffii group: the description of Acinetobacter pseudolwoffii sp. nov. and emended description of Acinetobacter lwoffii.</title>
        <authorList>
            <person name="Nemec A."/>
        </authorList>
    </citation>
    <scope>NUCLEOTIDE SEQUENCE [LARGE SCALE GENOMIC DNA]</scope>
    <source>
        <strain evidence="2 3">ANC 5347</strain>
    </source>
</reference>
<evidence type="ECO:0000313" key="3">
    <source>
        <dbReference type="Proteomes" id="UP000242351"/>
    </source>
</evidence>
<keyword evidence="1" id="KW-0472">Membrane</keyword>
<sequence length="405" mass="47395">MVYDTFSYLGFQINPNINYFIIFLISLVIGSFSLLLPARIEKPSQLLLLFTYYFIYIPNTVVPYIALNKADDYWVGILSYFTLCFFLLILIVNIKLKKQLKININIRNINYVLIGFILCMFIPVILFYKPNLSNIMNLVSLVDLYEWRDDYREKTKNIPSIVEYMFNWSAKVFVPILLILGLFKSNLRFIFLAFVFNLCLFVVSGHKSIFFSYFLILIFYFVLKRSNTSVSLVFPFISLIFISCFIFFIFKDTTLLSVFVRRMIHIPGMLSGFYYEFFLENGYSKYSYNILKGITFTNYSQTPPYLIGDYYFTKDGINANTGYLTQAYAEYGFCGGISIVLIVGIIYKFMDNLVEYSKSQKNFLILLFIIPTWALINGAFLTVFITHGFLLTMLFIILLKDKFVK</sequence>
<feature type="transmembrane region" description="Helical" evidence="1">
    <location>
        <begin position="73"/>
        <end position="96"/>
    </location>
</feature>
<dbReference type="EMBL" id="PGOZ01000008">
    <property type="protein sequence ID" value="PJI32567.1"/>
    <property type="molecule type" value="Genomic_DNA"/>
</dbReference>
<name>A0A2H9ULJ4_9GAMM</name>
<dbReference type="AlphaFoldDB" id="A0A2H9ULJ4"/>
<organism evidence="2 3">
    <name type="scientific">Acinetobacter pseudolwoffii</name>
    <dbReference type="NCBI Taxonomy" id="2053287"/>
    <lineage>
        <taxon>Bacteria</taxon>
        <taxon>Pseudomonadati</taxon>
        <taxon>Pseudomonadota</taxon>
        <taxon>Gammaproteobacteria</taxon>
        <taxon>Moraxellales</taxon>
        <taxon>Moraxellaceae</taxon>
        <taxon>Acinetobacter</taxon>
    </lineage>
</organism>
<evidence type="ECO:0000313" key="2">
    <source>
        <dbReference type="EMBL" id="PJI32567.1"/>
    </source>
</evidence>